<name>A0A0B1T9R1_OESDE</name>
<gene>
    <name evidence="1" type="ORF">OESDEN_08030</name>
</gene>
<dbReference type="AlphaFoldDB" id="A0A0B1T9R1"/>
<dbReference type="Pfam" id="PF02995">
    <property type="entry name" value="DUF229"/>
    <property type="match status" value="1"/>
</dbReference>
<protein>
    <submittedName>
        <fullName evidence="1">Uncharacterized protein</fullName>
    </submittedName>
</protein>
<dbReference type="Proteomes" id="UP000053660">
    <property type="component" value="Unassembled WGS sequence"/>
</dbReference>
<accession>A0A0B1T9R1</accession>
<dbReference type="InterPro" id="IPR004245">
    <property type="entry name" value="DUF229"/>
</dbReference>
<evidence type="ECO:0000313" key="1">
    <source>
        <dbReference type="EMBL" id="KHJ92090.1"/>
    </source>
</evidence>
<evidence type="ECO:0000313" key="2">
    <source>
        <dbReference type="Proteomes" id="UP000053660"/>
    </source>
</evidence>
<dbReference type="EMBL" id="KN551575">
    <property type="protein sequence ID" value="KHJ92090.1"/>
    <property type="molecule type" value="Genomic_DNA"/>
</dbReference>
<sequence>MSQHFYLRAKDQLFTARVEELSPLFSIKIPEKYLKKYPKQRSNIGANANRLTSTTDVALTLMDIASSGAVVPPKDVERARAFPKLKENFIAEMPIFSKKHLSAAYSSPVVPIM</sequence>
<reference evidence="1 2" key="1">
    <citation type="submission" date="2014-03" db="EMBL/GenBank/DDBJ databases">
        <title>Draft genome of the hookworm Oesophagostomum dentatum.</title>
        <authorList>
            <person name="Mitreva M."/>
        </authorList>
    </citation>
    <scope>NUCLEOTIDE SEQUENCE [LARGE SCALE GENOMIC DNA]</scope>
    <source>
        <strain evidence="1 2">OD-Hann</strain>
    </source>
</reference>
<dbReference type="OrthoDB" id="5872467at2759"/>
<keyword evidence="2" id="KW-1185">Reference proteome</keyword>
<proteinExistence type="predicted"/>
<organism evidence="1 2">
    <name type="scientific">Oesophagostomum dentatum</name>
    <name type="common">Nodular worm</name>
    <dbReference type="NCBI Taxonomy" id="61180"/>
    <lineage>
        <taxon>Eukaryota</taxon>
        <taxon>Metazoa</taxon>
        <taxon>Ecdysozoa</taxon>
        <taxon>Nematoda</taxon>
        <taxon>Chromadorea</taxon>
        <taxon>Rhabditida</taxon>
        <taxon>Rhabditina</taxon>
        <taxon>Rhabditomorpha</taxon>
        <taxon>Strongyloidea</taxon>
        <taxon>Strongylidae</taxon>
        <taxon>Oesophagostomum</taxon>
    </lineage>
</organism>